<protein>
    <submittedName>
        <fullName evidence="2">Uncharacterized protein</fullName>
    </submittedName>
</protein>
<evidence type="ECO:0000313" key="2">
    <source>
        <dbReference type="EMBL" id="PSK83783.1"/>
    </source>
</evidence>
<dbReference type="AlphaFoldDB" id="A0A2P8CFL7"/>
<accession>A0A2P8CFL7</accession>
<evidence type="ECO:0000313" key="3">
    <source>
        <dbReference type="Proteomes" id="UP000240621"/>
    </source>
</evidence>
<organism evidence="2 3">
    <name type="scientific">Prolixibacter denitrificans</name>
    <dbReference type="NCBI Taxonomy" id="1541063"/>
    <lineage>
        <taxon>Bacteria</taxon>
        <taxon>Pseudomonadati</taxon>
        <taxon>Bacteroidota</taxon>
        <taxon>Bacteroidia</taxon>
        <taxon>Marinilabiliales</taxon>
        <taxon>Prolixibacteraceae</taxon>
        <taxon>Prolixibacter</taxon>
    </lineage>
</organism>
<reference evidence="2 3" key="1">
    <citation type="submission" date="2018-03" db="EMBL/GenBank/DDBJ databases">
        <title>Genomic Encyclopedia of Archaeal and Bacterial Type Strains, Phase II (KMG-II): from individual species to whole genera.</title>
        <authorList>
            <person name="Goeker M."/>
        </authorList>
    </citation>
    <scope>NUCLEOTIDE SEQUENCE [LARGE SCALE GENOMIC DNA]</scope>
    <source>
        <strain evidence="2 3">DSM 27267</strain>
    </source>
</reference>
<dbReference type="EMBL" id="BLAU01000001">
    <property type="protein sequence ID" value="GET23326.1"/>
    <property type="molecule type" value="Genomic_DNA"/>
</dbReference>
<dbReference type="Proteomes" id="UP000396862">
    <property type="component" value="Unassembled WGS sequence"/>
</dbReference>
<evidence type="ECO:0000313" key="4">
    <source>
        <dbReference type="Proteomes" id="UP000396862"/>
    </source>
</evidence>
<name>A0A2P8CFL7_9BACT</name>
<dbReference type="Proteomes" id="UP000240621">
    <property type="component" value="Unassembled WGS sequence"/>
</dbReference>
<comment type="caution">
    <text evidence="2">The sequence shown here is derived from an EMBL/GenBank/DDBJ whole genome shotgun (WGS) entry which is preliminary data.</text>
</comment>
<dbReference type="EMBL" id="PYGC01000003">
    <property type="protein sequence ID" value="PSK83783.1"/>
    <property type="molecule type" value="Genomic_DNA"/>
</dbReference>
<proteinExistence type="predicted"/>
<evidence type="ECO:0000313" key="1">
    <source>
        <dbReference type="EMBL" id="GET23326.1"/>
    </source>
</evidence>
<sequence length="191" mass="22803">MIKKTIISIITLLIGLISFGQNTTSIQKKQALVFTDHKHDRELKIFLDINRQIISMSCNPKINENLIDSLNSKTSQIIDSSNVHIYLKSDSTWIYLKNSYSWNIHNELPKVPKTSVIKYIFKNQEKLTEKEKKLLHYMIFYSNRNYEDIDKFTYYQNYEVESRLFQFRFDCHFDDMNKPIIKLTGFKEIKN</sequence>
<gene>
    <name evidence="2" type="ORF">CLV93_103198</name>
    <name evidence="1" type="ORF">JCM18694_35720</name>
</gene>
<keyword evidence="4" id="KW-1185">Reference proteome</keyword>
<reference evidence="1 4" key="2">
    <citation type="submission" date="2019-10" db="EMBL/GenBank/DDBJ databases">
        <title>Prolixibacter strains distinguished by the presence of nitrate reductase genes were adept at nitrate-dependent anaerobic corrosion of metallic iron and carbon steel.</title>
        <authorList>
            <person name="Iino T."/>
            <person name="Shono N."/>
            <person name="Ito K."/>
            <person name="Nakamura R."/>
            <person name="Sueoka K."/>
            <person name="Harayama S."/>
            <person name="Ohkuma M."/>
        </authorList>
    </citation>
    <scope>NUCLEOTIDE SEQUENCE [LARGE SCALE GENOMIC DNA]</scope>
    <source>
        <strain evidence="1 4">MIC1-1</strain>
    </source>
</reference>